<dbReference type="Proteomes" id="UP001108025">
    <property type="component" value="Unassembled WGS sequence"/>
</dbReference>
<name>A0A9Q3V0I7_9FLAO</name>
<dbReference type="EMBL" id="JAJNAY010000001">
    <property type="protein sequence ID" value="MCD1115591.1"/>
    <property type="molecule type" value="Genomic_DNA"/>
</dbReference>
<reference evidence="1" key="1">
    <citation type="submission" date="2021-11" db="EMBL/GenBank/DDBJ databases">
        <title>Description of novel Chryseobacterium species.</title>
        <authorList>
            <person name="Saticioglu I.B."/>
            <person name="Ay H."/>
            <person name="Altun S."/>
            <person name="Duman M."/>
        </authorList>
    </citation>
    <scope>NUCLEOTIDE SEQUENCE</scope>
    <source>
        <strain evidence="1">C-17</strain>
    </source>
</reference>
<protein>
    <submittedName>
        <fullName evidence="1">Uncharacterized protein</fullName>
    </submittedName>
</protein>
<gene>
    <name evidence="1" type="ORF">LO744_01705</name>
</gene>
<comment type="caution">
    <text evidence="1">The sequence shown here is derived from an EMBL/GenBank/DDBJ whole genome shotgun (WGS) entry which is preliminary data.</text>
</comment>
<evidence type="ECO:0000313" key="2">
    <source>
        <dbReference type="Proteomes" id="UP001108025"/>
    </source>
</evidence>
<keyword evidence="2" id="KW-1185">Reference proteome</keyword>
<organism evidence="1 2">
    <name type="scientific">Chryseobacterium turcicum</name>
    <dbReference type="NCBI Taxonomy" id="2898076"/>
    <lineage>
        <taxon>Bacteria</taxon>
        <taxon>Pseudomonadati</taxon>
        <taxon>Bacteroidota</taxon>
        <taxon>Flavobacteriia</taxon>
        <taxon>Flavobacteriales</taxon>
        <taxon>Weeksellaceae</taxon>
        <taxon>Chryseobacterium group</taxon>
        <taxon>Chryseobacterium</taxon>
    </lineage>
</organism>
<evidence type="ECO:0000313" key="1">
    <source>
        <dbReference type="EMBL" id="MCD1115591.1"/>
    </source>
</evidence>
<accession>A0A9Q3V0I7</accession>
<dbReference type="AlphaFoldDB" id="A0A9Q3V0I7"/>
<sequence length="136" mass="15390">MDILITKESMQKIKTTVLSELPLNDDRKSFLDSRLTIDNLFISLNSFTTNQEYNANLFVELNSPDFGTAEGFVKYANNRIVLAAMAETVEADKEMRLSLNGLSNEDQTNILIELKTDPEIDIKNSLISDTLEDRLL</sequence>
<dbReference type="RefSeq" id="WP_230666751.1">
    <property type="nucleotide sequence ID" value="NZ_JAJNAY010000001.1"/>
</dbReference>
<proteinExistence type="predicted"/>